<accession>A0ABT7V7G8</accession>
<reference evidence="2 3" key="3">
    <citation type="submission" date="2023-06" db="EMBL/GenBank/DDBJ databases">
        <authorList>
            <person name="Zeman M."/>
            <person name="Kubasova T."/>
            <person name="Jahodarova E."/>
            <person name="Nykrynova M."/>
            <person name="Rychlik I."/>
        </authorList>
    </citation>
    <scope>NUCLEOTIDE SEQUENCE [LARGE SCALE GENOMIC DNA]</scope>
    <source>
        <strain evidence="2 3">153_Feed</strain>
    </source>
</reference>
<evidence type="ECO:0000256" key="1">
    <source>
        <dbReference type="SAM" id="MobiDB-lite"/>
    </source>
</evidence>
<evidence type="ECO:0008006" key="4">
    <source>
        <dbReference type="Google" id="ProtNLM"/>
    </source>
</evidence>
<feature type="compositionally biased region" description="Low complexity" evidence="1">
    <location>
        <begin position="1250"/>
        <end position="1266"/>
    </location>
</feature>
<feature type="compositionally biased region" description="Acidic residues" evidence="1">
    <location>
        <begin position="1196"/>
        <end position="1211"/>
    </location>
</feature>
<name>A0ABT7V7G8_9ACTN</name>
<sequence>MADATFENNLPEMEETAPAPASALGTVQTSNEVTIDITTPHGDAQSITETNNTESPVEDDDPSAPRPTSAEEEHPKATCEYKQQLREGVISHLIGRRRPGYVLKGVDKKDFAALDDGERALVRAGWEGNAARSRLKRVDADDAWRERAVALYRRLHGADPAGDEAFESYFERFGREEHLWPLAVAYACKVLPPDPDDRRIEAAGLDLGTFDEDEYDERLGRELLASGVVEADVCGTHRRVCSDYKSRSIAREFGKGFRDSIPRVARFREDALQWACVAAAPLVDDGNLEQGGEAHKLCLRGFFMLQMPACGEGTPGRALGLDELKAWLESECGDDPARDEALSAVKKTQDAVSERLAARAEADKAARSTAKAQEREQREQAWRKYVAECDPWGETADVKPFISRPDGRFVFSYGAIDHMIKPDAERAIWQAMLDNAVANHGIPRAADGTPDVAAIARFLLKAFKEYVLAWDQRYARKEDKSDPLAKEKDPALSIRWSPELTPDQVARVIALAFGTDGGAGSLVCKDGVLTQFGDRGLEPVEDATGTKHVEGRVRGWVVEACPSADERAMDAAVVRLKHLVPQLSTRDALDRHEIDVNAWVINEGANVITSVGPHAYQMRAATPQDFVRCQAVPGVHYIATSEPDDEGWMDCKPIPCPRRKLLNVAGEIVSWHPEDQAKTMCPEHPDLFLDAQLQRTSAAIRPANIEKMQAFCLNVGVGGAGKTFDREWTTTMLVGVDHPGDRRRLVGNVGVTEFGDDNKLLTLVGTRLNWKADMGANPRVQDKDYERIKALTGGESVVLNRKWDSSINSDAVATFTIANSNNEVQFPSYDADLTRRQKRLPYNHKIPDEKKIPDLMVLAKTDPAICTWYFDQAIHRYPTFDHFYPNEIMDHALEESVMESDTLSQQVKGALSLLHGSWVPVDFAYQFIQRWVAQNMSNTRIASIQRVKKELPRVLKPLGLVYVSDQFRWRGRFSPEVNAAAVHSLCEPQVRRDQNGREIARDYRPAALANWADDVGLATGGRDRLRGWIVRADAWEQWTEAKTLPDPNSGVALVDEEAGGSADADDARERAVYERIYVPLVAGLAALGAKDLGFGPVRALGFEDWRAAGCPSAVALREQLTEAEIRAVGEHPELALSAPFGASAGAGVRVVYLVERSPELALTAPATVPCLDVAYLVVSGRAEIAAGNAPAVAPDPDGDDPDGDDPDDDPTPDPGGAPTSSDAPGGAKTGDETAAQGTCDVSAPADGAHEAPAPSGEAPAANGPSALAETPVSAAPTAVEGGDAAEEAPGAPDPGYAAFCAHAKGAVEHSGGYVVLDGGPEGTTVCREVIGEDKWAAYGRPTRLRGSVVIDGERLPLIE</sequence>
<dbReference type="Proteomes" id="UP001529256">
    <property type="component" value="Unassembled WGS sequence"/>
</dbReference>
<dbReference type="RefSeq" id="WP_289511990.1">
    <property type="nucleotide sequence ID" value="NZ_JAUDEA010000024.1"/>
</dbReference>
<dbReference type="EMBL" id="JAUDEA010000024">
    <property type="protein sequence ID" value="MDM8271914.1"/>
    <property type="molecule type" value="Genomic_DNA"/>
</dbReference>
<keyword evidence="3" id="KW-1185">Reference proteome</keyword>
<reference evidence="2 3" key="2">
    <citation type="submission" date="2023-06" db="EMBL/GenBank/DDBJ databases">
        <title>Identification and characterization of horizontal gene transfer across gut microbiota members of farm animals based on homology search.</title>
        <authorList>
            <person name="Schwarzerova J."/>
            <person name="Nykrynova M."/>
            <person name="Jureckova K."/>
            <person name="Cejkova D."/>
            <person name="Rychlik I."/>
        </authorList>
    </citation>
    <scope>NUCLEOTIDE SEQUENCE [LARGE SCALE GENOMIC DNA]</scope>
    <source>
        <strain evidence="2 3">153_Feed</strain>
    </source>
</reference>
<evidence type="ECO:0000313" key="2">
    <source>
        <dbReference type="EMBL" id="MDM8271914.1"/>
    </source>
</evidence>
<feature type="compositionally biased region" description="Basic and acidic residues" evidence="1">
    <location>
        <begin position="69"/>
        <end position="78"/>
    </location>
</feature>
<feature type="region of interest" description="Disordered" evidence="1">
    <location>
        <begin position="1"/>
        <end position="78"/>
    </location>
</feature>
<feature type="region of interest" description="Disordered" evidence="1">
    <location>
        <begin position="1187"/>
        <end position="1290"/>
    </location>
</feature>
<dbReference type="Gene3D" id="3.40.50.300">
    <property type="entry name" value="P-loop containing nucleotide triphosphate hydrolases"/>
    <property type="match status" value="1"/>
</dbReference>
<proteinExistence type="predicted"/>
<feature type="compositionally biased region" description="Polar residues" evidence="1">
    <location>
        <begin position="25"/>
        <end position="37"/>
    </location>
</feature>
<gene>
    <name evidence="2" type="ORF">QUW25_09580</name>
</gene>
<dbReference type="InterPro" id="IPR027417">
    <property type="entry name" value="P-loop_NTPase"/>
</dbReference>
<evidence type="ECO:0000313" key="3">
    <source>
        <dbReference type="Proteomes" id="UP001529256"/>
    </source>
</evidence>
<protein>
    <recommendedName>
        <fullName evidence="4">SF3 helicase domain-containing protein</fullName>
    </recommendedName>
</protein>
<comment type="caution">
    <text evidence="2">The sequence shown here is derived from an EMBL/GenBank/DDBJ whole genome shotgun (WGS) entry which is preliminary data.</text>
</comment>
<reference evidence="3" key="1">
    <citation type="submission" date="2023-06" db="EMBL/GenBank/DDBJ databases">
        <title>Identification and characterization of horizontal gene transfer across gut microbiota members of farm animals based on homology search.</title>
        <authorList>
            <person name="Zeman M."/>
            <person name="Kubasova T."/>
            <person name="Jahodarova E."/>
            <person name="Nykrynova M."/>
            <person name="Rychlik I."/>
        </authorList>
    </citation>
    <scope>NUCLEOTIDE SEQUENCE [LARGE SCALE GENOMIC DNA]</scope>
    <source>
        <strain evidence="3">153_Feed</strain>
    </source>
</reference>
<organism evidence="2 3">
    <name type="scientific">Thermophilibacter provencensis</name>
    <dbReference type="NCBI Taxonomy" id="1852386"/>
    <lineage>
        <taxon>Bacteria</taxon>
        <taxon>Bacillati</taxon>
        <taxon>Actinomycetota</taxon>
        <taxon>Coriobacteriia</taxon>
        <taxon>Coriobacteriales</taxon>
        <taxon>Atopobiaceae</taxon>
        <taxon>Thermophilibacter</taxon>
    </lineage>
</organism>
<feature type="compositionally biased region" description="Polar residues" evidence="1">
    <location>
        <begin position="45"/>
        <end position="55"/>
    </location>
</feature>